<protein>
    <submittedName>
        <fullName evidence="2">Uncharacterized protein</fullName>
    </submittedName>
</protein>
<dbReference type="RefSeq" id="WP_368381848.1">
    <property type="nucleotide sequence ID" value="NZ_JBFRYA010000009.1"/>
</dbReference>
<reference evidence="2 3" key="1">
    <citation type="journal article" date="2011" name="Int. J. Syst. Evol. Microbiol.">
        <title>Zhongshania antarctica gen. nov., sp. nov. and Zhongshania guokunii sp. nov., gammaproteobacteria respectively isolated from coastal attached (fast) ice and surface seawater of the Antarctic.</title>
        <authorList>
            <person name="Li H.J."/>
            <person name="Zhang X.Y."/>
            <person name="Chen C.X."/>
            <person name="Zhang Y.J."/>
            <person name="Gao Z.M."/>
            <person name="Yu Y."/>
            <person name="Chen X.L."/>
            <person name="Chen B."/>
            <person name="Zhang Y.Z."/>
        </authorList>
    </citation>
    <scope>NUCLEOTIDE SEQUENCE [LARGE SCALE GENOMIC DNA]</scope>
    <source>
        <strain evidence="2 3">ZS6-22T</strain>
    </source>
</reference>
<feature type="region of interest" description="Disordered" evidence="1">
    <location>
        <begin position="78"/>
        <end position="97"/>
    </location>
</feature>
<dbReference type="EMBL" id="JBFRYA010000009">
    <property type="protein sequence ID" value="MEX1669582.1"/>
    <property type="molecule type" value="Genomic_DNA"/>
</dbReference>
<evidence type="ECO:0000256" key="1">
    <source>
        <dbReference type="SAM" id="MobiDB-lite"/>
    </source>
</evidence>
<accession>A0ABV3U8E9</accession>
<feature type="compositionally biased region" description="Polar residues" evidence="1">
    <location>
        <begin position="87"/>
        <end position="97"/>
    </location>
</feature>
<evidence type="ECO:0000313" key="2">
    <source>
        <dbReference type="EMBL" id="MEX1669582.1"/>
    </source>
</evidence>
<gene>
    <name evidence="2" type="ORF">AB4876_11735</name>
</gene>
<comment type="caution">
    <text evidence="2">The sequence shown here is derived from an EMBL/GenBank/DDBJ whole genome shotgun (WGS) entry which is preliminary data.</text>
</comment>
<evidence type="ECO:0000313" key="3">
    <source>
        <dbReference type="Proteomes" id="UP001557485"/>
    </source>
</evidence>
<dbReference type="Proteomes" id="UP001557485">
    <property type="component" value="Unassembled WGS sequence"/>
</dbReference>
<sequence length="212" mass="23693">MTKRSLSDRRRAIYTGLNPFLDEAALLKAVSHWENRYADQPSLALQRYVADICQNTGLKDKRATILRSLLHAMGQDSTELLADPRGGSNTSTSTKHVESASASQAFAELMLAMMSQVDDSQQHKLRIELFAALRQRQLPLTILEALQRWLGNREPLELGTAPPALLQKLLNQYYVLLCENLGPVNADKILARGVQHVQTQHPKLDPFLASLL</sequence>
<organism evidence="2 3">
    <name type="scientific">Zhongshania guokunii</name>
    <dbReference type="NCBI Taxonomy" id="641783"/>
    <lineage>
        <taxon>Bacteria</taxon>
        <taxon>Pseudomonadati</taxon>
        <taxon>Pseudomonadota</taxon>
        <taxon>Gammaproteobacteria</taxon>
        <taxon>Cellvibrionales</taxon>
        <taxon>Spongiibacteraceae</taxon>
        <taxon>Zhongshania</taxon>
    </lineage>
</organism>
<proteinExistence type="predicted"/>
<name>A0ABV3U8E9_9GAMM</name>
<keyword evidence="3" id="KW-1185">Reference proteome</keyword>